<protein>
    <submittedName>
        <fullName evidence="2">Uncharacterized protein</fullName>
    </submittedName>
</protein>
<sequence>MVRRGLTAHPVEPDAAAPRFGGDGSHRGSHAVGFPAPTRTLLTRRTASGGAPPGRVGNHRPGGEIWAHRSGTTFVAPNLPAGRISAVRRRTGTRTRPWRRIGAGELPVRTAPAEAGGR</sequence>
<evidence type="ECO:0000313" key="3">
    <source>
        <dbReference type="Proteomes" id="UP001500689"/>
    </source>
</evidence>
<dbReference type="EMBL" id="BAAAZN010000024">
    <property type="protein sequence ID" value="GAA3580080.1"/>
    <property type="molecule type" value="Genomic_DNA"/>
</dbReference>
<keyword evidence="3" id="KW-1185">Reference proteome</keyword>
<evidence type="ECO:0000313" key="2">
    <source>
        <dbReference type="EMBL" id="GAA3580080.1"/>
    </source>
</evidence>
<gene>
    <name evidence="2" type="ORF">GCM10022222_76110</name>
</gene>
<feature type="region of interest" description="Disordered" evidence="1">
    <location>
        <begin position="1"/>
        <end position="63"/>
    </location>
</feature>
<dbReference type="Proteomes" id="UP001500689">
    <property type="component" value="Unassembled WGS sequence"/>
</dbReference>
<comment type="caution">
    <text evidence="2">The sequence shown here is derived from an EMBL/GenBank/DDBJ whole genome shotgun (WGS) entry which is preliminary data.</text>
</comment>
<evidence type="ECO:0000256" key="1">
    <source>
        <dbReference type="SAM" id="MobiDB-lite"/>
    </source>
</evidence>
<accession>A0ABP6YAU4</accession>
<reference evidence="3" key="1">
    <citation type="journal article" date="2019" name="Int. J. Syst. Evol. Microbiol.">
        <title>The Global Catalogue of Microorganisms (GCM) 10K type strain sequencing project: providing services to taxonomists for standard genome sequencing and annotation.</title>
        <authorList>
            <consortium name="The Broad Institute Genomics Platform"/>
            <consortium name="The Broad Institute Genome Sequencing Center for Infectious Disease"/>
            <person name="Wu L."/>
            <person name="Ma J."/>
        </authorList>
    </citation>
    <scope>NUCLEOTIDE SEQUENCE [LARGE SCALE GENOMIC DNA]</scope>
    <source>
        <strain evidence="3">JCM 16898</strain>
    </source>
</reference>
<name>A0ABP6YAU4_9PSEU</name>
<organism evidence="2 3">
    <name type="scientific">Amycolatopsis ultiminotia</name>
    <dbReference type="NCBI Taxonomy" id="543629"/>
    <lineage>
        <taxon>Bacteria</taxon>
        <taxon>Bacillati</taxon>
        <taxon>Actinomycetota</taxon>
        <taxon>Actinomycetes</taxon>
        <taxon>Pseudonocardiales</taxon>
        <taxon>Pseudonocardiaceae</taxon>
        <taxon>Amycolatopsis</taxon>
    </lineage>
</organism>
<proteinExistence type="predicted"/>